<protein>
    <submittedName>
        <fullName evidence="2">Serine/threonine-protein phosphatase</fullName>
    </submittedName>
</protein>
<dbReference type="Pfam" id="PF13672">
    <property type="entry name" value="PP2C_2"/>
    <property type="match status" value="1"/>
</dbReference>
<keyword evidence="3" id="KW-1185">Reference proteome</keyword>
<organism evidence="2 3">
    <name type="scientific">Antrihabitans stalactiti</name>
    <dbReference type="NCBI Taxonomy" id="2584121"/>
    <lineage>
        <taxon>Bacteria</taxon>
        <taxon>Bacillati</taxon>
        <taxon>Actinomycetota</taxon>
        <taxon>Actinomycetes</taxon>
        <taxon>Mycobacteriales</taxon>
        <taxon>Nocardiaceae</taxon>
        <taxon>Antrihabitans</taxon>
    </lineage>
</organism>
<dbReference type="CDD" id="cd00143">
    <property type="entry name" value="PP2Cc"/>
    <property type="match status" value="1"/>
</dbReference>
<dbReference type="EMBL" id="VCQU01000009">
    <property type="protein sequence ID" value="NMN98160.1"/>
    <property type="molecule type" value="Genomic_DNA"/>
</dbReference>
<sequence>MTESSVIAGATLNWGVATDVGSVRSANQDSYCTDPPVFVVADGMGGQSAGDIASREAVAAMAGLAGRVPVTGDMLTSSLAEARERISKIEVDGRPPGTTLSGVIVTVQDSVPYWMVVNIGDSRTYRLDAGGFAQVTVDHSAIQELIDSGDINPSSANFHPIRNIVTRAILPKTDYPADVWLLPMVAGDRILVCSDGLTKEIEDGGIEEVLRTIEDPQAAADELVRTAIEAGGHDNVTVVIVDAIHADAPTDETAPLPVLRG</sequence>
<dbReference type="RefSeq" id="WP_169591893.1">
    <property type="nucleotide sequence ID" value="NZ_VCQU01000009.1"/>
</dbReference>
<dbReference type="SMART" id="SM00332">
    <property type="entry name" value="PP2Cc"/>
    <property type="match status" value="1"/>
</dbReference>
<proteinExistence type="predicted"/>
<accession>A0A848KPE3</accession>
<dbReference type="InterPro" id="IPR036457">
    <property type="entry name" value="PPM-type-like_dom_sf"/>
</dbReference>
<dbReference type="Gene3D" id="3.60.40.10">
    <property type="entry name" value="PPM-type phosphatase domain"/>
    <property type="match status" value="1"/>
</dbReference>
<reference evidence="2 3" key="1">
    <citation type="submission" date="2019-05" db="EMBL/GenBank/DDBJ databases">
        <authorList>
            <person name="Lee S.D."/>
        </authorList>
    </citation>
    <scope>NUCLEOTIDE SEQUENCE [LARGE SCALE GENOMIC DNA]</scope>
    <source>
        <strain evidence="2 3">YC2-7</strain>
    </source>
</reference>
<dbReference type="Proteomes" id="UP000535543">
    <property type="component" value="Unassembled WGS sequence"/>
</dbReference>
<dbReference type="PROSITE" id="PS51746">
    <property type="entry name" value="PPM_2"/>
    <property type="match status" value="1"/>
</dbReference>
<dbReference type="AlphaFoldDB" id="A0A848KPE3"/>
<evidence type="ECO:0000313" key="2">
    <source>
        <dbReference type="EMBL" id="NMN98160.1"/>
    </source>
</evidence>
<dbReference type="InterPro" id="IPR001932">
    <property type="entry name" value="PPM-type_phosphatase-like_dom"/>
</dbReference>
<dbReference type="SUPFAM" id="SSF81606">
    <property type="entry name" value="PP2C-like"/>
    <property type="match status" value="1"/>
</dbReference>
<reference evidence="2 3" key="2">
    <citation type="submission" date="2020-06" db="EMBL/GenBank/DDBJ databases">
        <title>Antribacter stalactiti gen. nov., sp. nov., a new member of the family Nacardiaceae isolated from a cave.</title>
        <authorList>
            <person name="Kim I.S."/>
        </authorList>
    </citation>
    <scope>NUCLEOTIDE SEQUENCE [LARGE SCALE GENOMIC DNA]</scope>
    <source>
        <strain evidence="2 3">YC2-7</strain>
    </source>
</reference>
<comment type="caution">
    <text evidence="2">The sequence shown here is derived from an EMBL/GenBank/DDBJ whole genome shotgun (WGS) entry which is preliminary data.</text>
</comment>
<name>A0A848KPE3_9NOCA</name>
<evidence type="ECO:0000259" key="1">
    <source>
        <dbReference type="PROSITE" id="PS51746"/>
    </source>
</evidence>
<dbReference type="SMART" id="SM00331">
    <property type="entry name" value="PP2C_SIG"/>
    <property type="match status" value="1"/>
</dbReference>
<gene>
    <name evidence="2" type="ORF">FGL95_24260</name>
</gene>
<evidence type="ECO:0000313" key="3">
    <source>
        <dbReference type="Proteomes" id="UP000535543"/>
    </source>
</evidence>
<feature type="domain" description="PPM-type phosphatase" evidence="1">
    <location>
        <begin position="13"/>
        <end position="243"/>
    </location>
</feature>